<dbReference type="PROSITE" id="PS50006">
    <property type="entry name" value="FHA_DOMAIN"/>
    <property type="match status" value="1"/>
</dbReference>
<evidence type="ECO:0000313" key="4">
    <source>
        <dbReference type="Proteomes" id="UP000813461"/>
    </source>
</evidence>
<evidence type="ECO:0000256" key="1">
    <source>
        <dbReference type="SAM" id="MobiDB-lite"/>
    </source>
</evidence>
<dbReference type="Gene3D" id="2.60.200.20">
    <property type="match status" value="1"/>
</dbReference>
<sequence>MAESEFPSAAATASSTQSNRLVFRVVLRDAEGYEGLDSRTIHLPIGSTFPIGRASRNSTKQDLAPAANNAYIDSPVISREHAKLSAHAETGTPHVYVTDCRSMHGTMVNGQRLTPHVPTQLSAGDLLQFGVDVNRNEEFFVARKYIFEAHLDEPLPSFSQGFTVPDSDDELIAPEPLADSSRRGSQDNPVTLDESDSDSDASDIENETTMIAEGFTAAEVIDYDIGASSDDAILSEPLRRDLSIDIDLSGDDDHRHHILSAASVDELDSEDLDSGASLMGDSQSYDSDIDGSDLAVDGGSSDVAENQDAVEPEPSQTLPVPAQAEVSSIPPWAVRDFNFDSNPYDSTVTQPPPTSTSELPPMKMLRQTFDNESLNSFPPPLPPRPSTSNTSWFERGEHRSNFTSDTPSYPNYLGTNHGDRPSLFSPASLQNMVNAQEAESRAFFDSHSIEPAAAGNRIQTPPLMPTSDVTSSTPPQPGRRTMLSIDEIVEEQPPTPTSINSMKRKAEVLDVEEVVRPDQTALEDEARSLAALVLPESVQPTDESAQEAAVIAQRPKKQPRSIINRIRNTAAYVGYGAMGAAGAVALLTCLPDAFFQVN</sequence>
<feature type="region of interest" description="Disordered" evidence="1">
    <location>
        <begin position="270"/>
        <end position="324"/>
    </location>
</feature>
<accession>A0A8K0W3E4</accession>
<comment type="caution">
    <text evidence="3">The sequence shown here is derived from an EMBL/GenBank/DDBJ whole genome shotgun (WGS) entry which is preliminary data.</text>
</comment>
<protein>
    <recommendedName>
        <fullName evidence="2">FHA domain-containing protein</fullName>
    </recommendedName>
</protein>
<proteinExistence type="predicted"/>
<dbReference type="Pfam" id="PF00498">
    <property type="entry name" value="FHA"/>
    <property type="match status" value="1"/>
</dbReference>
<evidence type="ECO:0000313" key="3">
    <source>
        <dbReference type="EMBL" id="KAH7093737.1"/>
    </source>
</evidence>
<feature type="domain" description="FHA" evidence="2">
    <location>
        <begin position="49"/>
        <end position="113"/>
    </location>
</feature>
<dbReference type="PANTHER" id="PTHR23308">
    <property type="entry name" value="NUCLEAR INHIBITOR OF PROTEIN PHOSPHATASE-1"/>
    <property type="match status" value="1"/>
</dbReference>
<reference evidence="3" key="1">
    <citation type="journal article" date="2021" name="Nat. Commun.">
        <title>Genetic determinants of endophytism in the Arabidopsis root mycobiome.</title>
        <authorList>
            <person name="Mesny F."/>
            <person name="Miyauchi S."/>
            <person name="Thiergart T."/>
            <person name="Pickel B."/>
            <person name="Atanasova L."/>
            <person name="Karlsson M."/>
            <person name="Huettel B."/>
            <person name="Barry K.W."/>
            <person name="Haridas S."/>
            <person name="Chen C."/>
            <person name="Bauer D."/>
            <person name="Andreopoulos W."/>
            <person name="Pangilinan J."/>
            <person name="LaButti K."/>
            <person name="Riley R."/>
            <person name="Lipzen A."/>
            <person name="Clum A."/>
            <person name="Drula E."/>
            <person name="Henrissat B."/>
            <person name="Kohler A."/>
            <person name="Grigoriev I.V."/>
            <person name="Martin F.M."/>
            <person name="Hacquard S."/>
        </authorList>
    </citation>
    <scope>NUCLEOTIDE SEQUENCE</scope>
    <source>
        <strain evidence="3">MPI-SDFR-AT-0120</strain>
    </source>
</reference>
<dbReference type="InterPro" id="IPR000253">
    <property type="entry name" value="FHA_dom"/>
</dbReference>
<name>A0A8K0W3E4_9PLEO</name>
<organism evidence="3 4">
    <name type="scientific">Paraphoma chrysanthemicola</name>
    <dbReference type="NCBI Taxonomy" id="798071"/>
    <lineage>
        <taxon>Eukaryota</taxon>
        <taxon>Fungi</taxon>
        <taxon>Dikarya</taxon>
        <taxon>Ascomycota</taxon>
        <taxon>Pezizomycotina</taxon>
        <taxon>Dothideomycetes</taxon>
        <taxon>Pleosporomycetidae</taxon>
        <taxon>Pleosporales</taxon>
        <taxon>Pleosporineae</taxon>
        <taxon>Phaeosphaeriaceae</taxon>
        <taxon>Paraphoma</taxon>
    </lineage>
</organism>
<dbReference type="InterPro" id="IPR008984">
    <property type="entry name" value="SMAD_FHA_dom_sf"/>
</dbReference>
<feature type="compositionally biased region" description="Acidic residues" evidence="1">
    <location>
        <begin position="193"/>
        <end position="203"/>
    </location>
</feature>
<dbReference type="InterPro" id="IPR050923">
    <property type="entry name" value="Cell_Proc_Reg/RNA_Proc"/>
</dbReference>
<gene>
    <name evidence="3" type="ORF">FB567DRAFT_588159</name>
</gene>
<feature type="region of interest" description="Disordered" evidence="1">
    <location>
        <begin position="371"/>
        <end position="419"/>
    </location>
</feature>
<evidence type="ECO:0000259" key="2">
    <source>
        <dbReference type="PROSITE" id="PS50006"/>
    </source>
</evidence>
<dbReference type="SUPFAM" id="SSF49879">
    <property type="entry name" value="SMAD/FHA domain"/>
    <property type="match status" value="1"/>
</dbReference>
<keyword evidence="4" id="KW-1185">Reference proteome</keyword>
<dbReference type="SMART" id="SM00240">
    <property type="entry name" value="FHA"/>
    <property type="match status" value="1"/>
</dbReference>
<dbReference type="AlphaFoldDB" id="A0A8K0W3E4"/>
<dbReference type="OrthoDB" id="4096268at2759"/>
<dbReference type="Proteomes" id="UP000813461">
    <property type="component" value="Unassembled WGS sequence"/>
</dbReference>
<feature type="region of interest" description="Disordered" evidence="1">
    <location>
        <begin position="160"/>
        <end position="203"/>
    </location>
</feature>
<dbReference type="EMBL" id="JAGMVJ010000002">
    <property type="protein sequence ID" value="KAH7093737.1"/>
    <property type="molecule type" value="Genomic_DNA"/>
</dbReference>
<feature type="region of interest" description="Disordered" evidence="1">
    <location>
        <begin position="341"/>
        <end position="360"/>
    </location>
</feature>
<feature type="region of interest" description="Disordered" evidence="1">
    <location>
        <begin position="456"/>
        <end position="478"/>
    </location>
</feature>